<protein>
    <submittedName>
        <fullName evidence="1">Uncharacterized protein</fullName>
    </submittedName>
</protein>
<keyword evidence="2" id="KW-1185">Reference proteome</keyword>
<reference evidence="1" key="1">
    <citation type="submission" date="2016-04" db="EMBL/GenBank/DDBJ databases">
        <authorList>
            <person name="Evans L.H."/>
            <person name="Alamgir A."/>
            <person name="Owens N."/>
            <person name="Weber N.D."/>
            <person name="Virtaneva K."/>
            <person name="Barbian K."/>
            <person name="Babar A."/>
            <person name="Rosenke K."/>
        </authorList>
    </citation>
    <scope>NUCLEOTIDE SEQUENCE [LARGE SCALE GENOMIC DNA]</scope>
    <source>
        <strain evidence="1">CBS 101.48</strain>
    </source>
</reference>
<gene>
    <name evidence="1" type="primary">ABSGL_08582.1 scaffold 10421</name>
</gene>
<accession>A0A168PPZ8</accession>
<organism evidence="1">
    <name type="scientific">Absidia glauca</name>
    <name type="common">Pin mould</name>
    <dbReference type="NCBI Taxonomy" id="4829"/>
    <lineage>
        <taxon>Eukaryota</taxon>
        <taxon>Fungi</taxon>
        <taxon>Fungi incertae sedis</taxon>
        <taxon>Mucoromycota</taxon>
        <taxon>Mucoromycotina</taxon>
        <taxon>Mucoromycetes</taxon>
        <taxon>Mucorales</taxon>
        <taxon>Cunninghamellaceae</taxon>
        <taxon>Absidia</taxon>
    </lineage>
</organism>
<dbReference type="Proteomes" id="UP000078561">
    <property type="component" value="Unassembled WGS sequence"/>
</dbReference>
<dbReference type="AlphaFoldDB" id="A0A168PPZ8"/>
<dbReference type="InParanoid" id="A0A168PPZ8"/>
<sequence>MEDTKMNLVRLNVRILSAIQIKLGQDGKTTTTIIASYRNQKVILKSADPGLQLYAFDTMRENTFWKVTGELLMQDDFSSDSESEDDTFSAMDIDEEQGDPSSSSDSVLDDRTPIVEMTAIQPTGRFKLKEYRMSHSLAYGSKKVSISIKKTAKCKRILELLLLRKIKARYATRTRLRDGYQGASTVEHLPEYVNEMIKERICILETPFLNGQIPQDALENGYRQWVMNDC</sequence>
<proteinExistence type="predicted"/>
<evidence type="ECO:0000313" key="1">
    <source>
        <dbReference type="EMBL" id="SAM02766.1"/>
    </source>
</evidence>
<dbReference type="EMBL" id="LT554016">
    <property type="protein sequence ID" value="SAM02766.1"/>
    <property type="molecule type" value="Genomic_DNA"/>
</dbReference>
<name>A0A168PPZ8_ABSGL</name>
<evidence type="ECO:0000313" key="2">
    <source>
        <dbReference type="Proteomes" id="UP000078561"/>
    </source>
</evidence>